<dbReference type="Pfam" id="PF13377">
    <property type="entry name" value="Peripla_BP_3"/>
    <property type="match status" value="1"/>
</dbReference>
<dbReference type="InterPro" id="IPR000843">
    <property type="entry name" value="HTH_LacI"/>
</dbReference>
<dbReference type="PRINTS" id="PR00036">
    <property type="entry name" value="HTHLACI"/>
</dbReference>
<dbReference type="PANTHER" id="PTHR30146">
    <property type="entry name" value="LACI-RELATED TRANSCRIPTIONAL REPRESSOR"/>
    <property type="match status" value="1"/>
</dbReference>
<dbReference type="CDD" id="cd06267">
    <property type="entry name" value="PBP1_LacI_sugar_binding-like"/>
    <property type="match status" value="1"/>
</dbReference>
<dbReference type="InterPro" id="IPR010982">
    <property type="entry name" value="Lambda_DNA-bd_dom_sf"/>
</dbReference>
<dbReference type="SUPFAM" id="SSF53822">
    <property type="entry name" value="Periplasmic binding protein-like I"/>
    <property type="match status" value="1"/>
</dbReference>
<keyword evidence="1" id="KW-0805">Transcription regulation</keyword>
<evidence type="ECO:0000256" key="4">
    <source>
        <dbReference type="SAM" id="MobiDB-lite"/>
    </source>
</evidence>
<dbReference type="Gene3D" id="1.10.260.40">
    <property type="entry name" value="lambda repressor-like DNA-binding domains"/>
    <property type="match status" value="1"/>
</dbReference>
<dbReference type="GO" id="GO:0000976">
    <property type="term" value="F:transcription cis-regulatory region binding"/>
    <property type="evidence" value="ECO:0007669"/>
    <property type="project" value="TreeGrafter"/>
</dbReference>
<feature type="domain" description="HTH lacI-type" evidence="5">
    <location>
        <begin position="3"/>
        <end position="57"/>
    </location>
</feature>
<evidence type="ECO:0000259" key="5">
    <source>
        <dbReference type="PROSITE" id="PS50932"/>
    </source>
</evidence>
<dbReference type="OrthoDB" id="3563699at2"/>
<accession>A0A291GWY7</accession>
<dbReference type="PROSITE" id="PS50932">
    <property type="entry name" value="HTH_LACI_2"/>
    <property type="match status" value="1"/>
</dbReference>
<evidence type="ECO:0000256" key="3">
    <source>
        <dbReference type="ARBA" id="ARBA00023163"/>
    </source>
</evidence>
<dbReference type="RefSeq" id="WP_096799153.1">
    <property type="nucleotide sequence ID" value="NZ_CP023564.1"/>
</dbReference>
<name>A0A291GWY7_9MICO</name>
<dbReference type="Pfam" id="PF00356">
    <property type="entry name" value="LacI"/>
    <property type="match status" value="1"/>
</dbReference>
<evidence type="ECO:0000256" key="2">
    <source>
        <dbReference type="ARBA" id="ARBA00023125"/>
    </source>
</evidence>
<dbReference type="EMBL" id="CP023564">
    <property type="protein sequence ID" value="ATG54688.1"/>
    <property type="molecule type" value="Genomic_DNA"/>
</dbReference>
<feature type="region of interest" description="Disordered" evidence="4">
    <location>
        <begin position="307"/>
        <end position="345"/>
    </location>
</feature>
<dbReference type="SMART" id="SM00354">
    <property type="entry name" value="HTH_LACI"/>
    <property type="match status" value="1"/>
</dbReference>
<dbReference type="SUPFAM" id="SSF47413">
    <property type="entry name" value="lambda repressor-like DNA-binding domains"/>
    <property type="match status" value="1"/>
</dbReference>
<dbReference type="KEGG" id="bgg:CFK41_07850"/>
<keyword evidence="2" id="KW-0238">DNA-binding</keyword>
<dbReference type="Proteomes" id="UP000217889">
    <property type="component" value="Chromosome"/>
</dbReference>
<organism evidence="6 7">
    <name type="scientific">Brachybacterium ginsengisoli</name>
    <dbReference type="NCBI Taxonomy" id="1331682"/>
    <lineage>
        <taxon>Bacteria</taxon>
        <taxon>Bacillati</taxon>
        <taxon>Actinomycetota</taxon>
        <taxon>Actinomycetes</taxon>
        <taxon>Micrococcales</taxon>
        <taxon>Dermabacteraceae</taxon>
        <taxon>Brachybacterium</taxon>
    </lineage>
</organism>
<dbReference type="InterPro" id="IPR028082">
    <property type="entry name" value="Peripla_BP_I"/>
</dbReference>
<proteinExistence type="predicted"/>
<evidence type="ECO:0000256" key="1">
    <source>
        <dbReference type="ARBA" id="ARBA00023015"/>
    </source>
</evidence>
<keyword evidence="3" id="KW-0804">Transcription</keyword>
<keyword evidence="7" id="KW-1185">Reference proteome</keyword>
<dbReference type="AlphaFoldDB" id="A0A291GWY7"/>
<reference evidence="6 7" key="1">
    <citation type="journal article" date="2014" name="Int. J. Syst. Evol. Microbiol.">
        <title>Brachybacterium ginsengisoli sp. nov., isolated from soil of a ginseng field.</title>
        <authorList>
            <person name="Hoang V.A."/>
            <person name="Kim Y.J."/>
            <person name="Nguyen N.L."/>
            <person name="Yang D.C."/>
        </authorList>
    </citation>
    <scope>NUCLEOTIDE SEQUENCE [LARGE SCALE GENOMIC DNA]</scope>
    <source>
        <strain evidence="6 7">DCY80</strain>
    </source>
</reference>
<sequence>MASTMKEVAARAGVSTKTVSRVVNDHPSISPEVRERVRRAIDDLGWTPNAQARSLRTGRTGLIALSVVDLRAPTIARLAQALVGEAERHGLQVSLEPSRGRAERIRQTFDSRGALFDAVVHVGPLPPGLDLPPLDPVRPIVLLGRASADPVALDAVDSDDASAAEALTRHLDMVRRDAVVLLGREERRPDAFLDRLMRAFPDAPVLRPEIGVGATESHVADRAAGHRLAERALDEHPRMDALVCADDELAVGALSLLRERGHRVPHDIALTGYGNIDDGRFSTPSLTTVDLDLAELARRAIELIAGRRDPSRSEPSRTTVPTTVIRAESTLGSTRSSEEVATWRG</sequence>
<dbReference type="PANTHER" id="PTHR30146:SF109">
    <property type="entry name" value="HTH-TYPE TRANSCRIPTIONAL REGULATOR GALS"/>
    <property type="match status" value="1"/>
</dbReference>
<dbReference type="InterPro" id="IPR046335">
    <property type="entry name" value="LacI/GalR-like_sensor"/>
</dbReference>
<protein>
    <submittedName>
        <fullName evidence="6">LacI family transcriptional regulator</fullName>
    </submittedName>
</protein>
<dbReference type="CDD" id="cd01392">
    <property type="entry name" value="HTH_LacI"/>
    <property type="match status" value="1"/>
</dbReference>
<evidence type="ECO:0000313" key="7">
    <source>
        <dbReference type="Proteomes" id="UP000217889"/>
    </source>
</evidence>
<dbReference type="Gene3D" id="3.40.50.2300">
    <property type="match status" value="2"/>
</dbReference>
<dbReference type="GO" id="GO:0003700">
    <property type="term" value="F:DNA-binding transcription factor activity"/>
    <property type="evidence" value="ECO:0007669"/>
    <property type="project" value="TreeGrafter"/>
</dbReference>
<gene>
    <name evidence="6" type="ORF">CFK41_07850</name>
</gene>
<evidence type="ECO:0000313" key="6">
    <source>
        <dbReference type="EMBL" id="ATG54688.1"/>
    </source>
</evidence>
<dbReference type="PROSITE" id="PS00356">
    <property type="entry name" value="HTH_LACI_1"/>
    <property type="match status" value="1"/>
</dbReference>